<name>A0A8J3K833_9ACTN</name>
<dbReference type="EMBL" id="BONG01000030">
    <property type="protein sequence ID" value="GIF91204.1"/>
    <property type="molecule type" value="Genomic_DNA"/>
</dbReference>
<evidence type="ECO:0000313" key="1">
    <source>
        <dbReference type="EMBL" id="GIF91204.1"/>
    </source>
</evidence>
<proteinExistence type="predicted"/>
<gene>
    <name evidence="1" type="ORF">Cch02nite_46480</name>
</gene>
<accession>A0A8J3K833</accession>
<dbReference type="Proteomes" id="UP000619293">
    <property type="component" value="Unassembled WGS sequence"/>
</dbReference>
<comment type="caution">
    <text evidence="1">The sequence shown here is derived from an EMBL/GenBank/DDBJ whole genome shotgun (WGS) entry which is preliminary data.</text>
</comment>
<protein>
    <submittedName>
        <fullName evidence="1">Uncharacterized protein</fullName>
    </submittedName>
</protein>
<keyword evidence="2" id="KW-1185">Reference proteome</keyword>
<sequence>MRIPPLLRVVGDVRRGRCGLVYIAAVGRDWVPMRVRAGVTADELARRIAAQRASFLATGWSPGGTGGEVELSARDTGPAGRAAAAAWRRADGELRDVVEIPVDGAGWPSFRVAVIGANPLLPPSWRDAAWSSLSPARARAEFARWQWWYAEITAGRMGSYLDRLRLWEESRELAACRQAALEAVAVAGARPVARAASPAFLAAKAGLAGLPVPPPALEPGPVPTGDGPMPPADLEQAWAGLRVYRRALAAAIVEVNRTGPRSLRLATPPRVGEPAGDVRDPWLEDFFTWAAPYLSDGCGLYLWA</sequence>
<dbReference type="AlphaFoldDB" id="A0A8J3K833"/>
<evidence type="ECO:0000313" key="2">
    <source>
        <dbReference type="Proteomes" id="UP000619293"/>
    </source>
</evidence>
<organism evidence="1 2">
    <name type="scientific">Catellatospora chokoriensis</name>
    <dbReference type="NCBI Taxonomy" id="310353"/>
    <lineage>
        <taxon>Bacteria</taxon>
        <taxon>Bacillati</taxon>
        <taxon>Actinomycetota</taxon>
        <taxon>Actinomycetes</taxon>
        <taxon>Micromonosporales</taxon>
        <taxon>Micromonosporaceae</taxon>
        <taxon>Catellatospora</taxon>
    </lineage>
</organism>
<reference evidence="1 2" key="1">
    <citation type="submission" date="2021-01" db="EMBL/GenBank/DDBJ databases">
        <title>Whole genome shotgun sequence of Catellatospora chokoriensis NBRC 107358.</title>
        <authorList>
            <person name="Komaki H."/>
            <person name="Tamura T."/>
        </authorList>
    </citation>
    <scope>NUCLEOTIDE SEQUENCE [LARGE SCALE GENOMIC DNA]</scope>
    <source>
        <strain evidence="1 2">NBRC 107358</strain>
    </source>
</reference>